<keyword evidence="14" id="KW-0255">Endonuclease</keyword>
<dbReference type="InterPro" id="IPR003651">
    <property type="entry name" value="Endonuclease3_FeS-loop_motif"/>
</dbReference>
<dbReference type="PANTHER" id="PTHR10359">
    <property type="entry name" value="A/G-SPECIFIC ADENINE GLYCOSYLASE/ENDONUCLEASE III"/>
    <property type="match status" value="1"/>
</dbReference>
<evidence type="ECO:0000256" key="2">
    <source>
        <dbReference type="ARBA" id="ARBA00008343"/>
    </source>
</evidence>
<keyword evidence="10" id="KW-0234">DNA repair</keyword>
<dbReference type="GO" id="GO:0006285">
    <property type="term" value="P:base-excision repair, AP site formation"/>
    <property type="evidence" value="ECO:0007669"/>
    <property type="project" value="TreeGrafter"/>
</dbReference>
<dbReference type="InterPro" id="IPR000445">
    <property type="entry name" value="HhH_motif"/>
</dbReference>
<keyword evidence="7" id="KW-0408">Iron</keyword>
<dbReference type="PANTHER" id="PTHR10359:SF18">
    <property type="entry name" value="ENDONUCLEASE III"/>
    <property type="match status" value="1"/>
</dbReference>
<keyword evidence="4" id="KW-0479">Metal-binding</keyword>
<dbReference type="GO" id="GO:0051539">
    <property type="term" value="F:4 iron, 4 sulfur cluster binding"/>
    <property type="evidence" value="ECO:0007669"/>
    <property type="project" value="UniProtKB-KW"/>
</dbReference>
<dbReference type="PIRSF" id="PIRSF001435">
    <property type="entry name" value="Nth"/>
    <property type="match status" value="1"/>
</dbReference>
<sequence>MPTNLKERGANVNHILKNKYKNAKCSLDYKNPLELLVATMLSAQCTDERVNKVTVPLFEKYKTAKDYANAPLEELEQAIHSTGFYRNKARAIKNSCAEIVKKHGGKVPATMDELVTLAGVGRKTANVVLGNVYGEQAIVVDTHMGRVAQRLGLTKEKKPEKIEKDLMLVIPQNEWTAFSHRVILLGRGVCSARKPDCRQCPFNDFCPSAQHL</sequence>
<dbReference type="GO" id="GO:0046872">
    <property type="term" value="F:metal ion binding"/>
    <property type="evidence" value="ECO:0007669"/>
    <property type="project" value="UniProtKB-KW"/>
</dbReference>
<dbReference type="Pfam" id="PF00730">
    <property type="entry name" value="HhH-GPD"/>
    <property type="match status" value="1"/>
</dbReference>
<proteinExistence type="inferred from homology"/>
<evidence type="ECO:0000256" key="7">
    <source>
        <dbReference type="ARBA" id="ARBA00023004"/>
    </source>
</evidence>
<keyword evidence="6" id="KW-0378">Hydrolase</keyword>
<keyword evidence="5" id="KW-0227">DNA damage</keyword>
<dbReference type="FunFam" id="1.10.340.30:FF:000001">
    <property type="entry name" value="Endonuclease III"/>
    <property type="match status" value="1"/>
</dbReference>
<protein>
    <submittedName>
        <fullName evidence="14">Endonuclease III</fullName>
        <ecNumber evidence="14">4.2.99.18</ecNumber>
    </submittedName>
</protein>
<dbReference type="InterPro" id="IPR003265">
    <property type="entry name" value="HhH-GPD_domain"/>
</dbReference>
<organism evidence="14">
    <name type="scientific">hydrothermal vent metagenome</name>
    <dbReference type="NCBI Taxonomy" id="652676"/>
    <lineage>
        <taxon>unclassified sequences</taxon>
        <taxon>metagenomes</taxon>
        <taxon>ecological metagenomes</taxon>
    </lineage>
</organism>
<dbReference type="HAMAP" id="MF_00942">
    <property type="entry name" value="Nth"/>
    <property type="match status" value="1"/>
</dbReference>
<keyword evidence="14" id="KW-0540">Nuclease</keyword>
<dbReference type="FunFam" id="1.10.1670.10:FF:000001">
    <property type="entry name" value="Endonuclease III"/>
    <property type="match status" value="1"/>
</dbReference>
<dbReference type="InterPro" id="IPR011257">
    <property type="entry name" value="DNA_glycosylase"/>
</dbReference>
<evidence type="ECO:0000256" key="6">
    <source>
        <dbReference type="ARBA" id="ARBA00022801"/>
    </source>
</evidence>
<dbReference type="GO" id="GO:0140078">
    <property type="term" value="F:class I DNA-(apurinic or apyrimidinic site) endonuclease activity"/>
    <property type="evidence" value="ECO:0007669"/>
    <property type="project" value="UniProtKB-EC"/>
</dbReference>
<dbReference type="Pfam" id="PF00633">
    <property type="entry name" value="HHH"/>
    <property type="match status" value="1"/>
</dbReference>
<evidence type="ECO:0000313" key="14">
    <source>
        <dbReference type="EMBL" id="VAX16350.1"/>
    </source>
</evidence>
<dbReference type="InterPro" id="IPR023170">
    <property type="entry name" value="HhH_base_excis_C"/>
</dbReference>
<dbReference type="EC" id="4.2.99.18" evidence="14"/>
<keyword evidence="3" id="KW-0004">4Fe-4S</keyword>
<evidence type="ECO:0000256" key="4">
    <source>
        <dbReference type="ARBA" id="ARBA00022723"/>
    </source>
</evidence>
<gene>
    <name evidence="14" type="ORF">MNBD_NITROSPINAE01-1402</name>
</gene>
<evidence type="ECO:0000256" key="12">
    <source>
        <dbReference type="ARBA" id="ARBA00023295"/>
    </source>
</evidence>
<dbReference type="SUPFAM" id="SSF48150">
    <property type="entry name" value="DNA-glycosylase"/>
    <property type="match status" value="1"/>
</dbReference>
<dbReference type="SMART" id="SM00525">
    <property type="entry name" value="FES"/>
    <property type="match status" value="1"/>
</dbReference>
<evidence type="ECO:0000256" key="5">
    <source>
        <dbReference type="ARBA" id="ARBA00022763"/>
    </source>
</evidence>
<dbReference type="InterPro" id="IPR004036">
    <property type="entry name" value="Endonuclease-III-like_CS2"/>
</dbReference>
<dbReference type="CDD" id="cd00056">
    <property type="entry name" value="ENDO3c"/>
    <property type="match status" value="1"/>
</dbReference>
<accession>A0A3B1C0D5</accession>
<comment type="similarity">
    <text evidence="2">Belongs to the Nth/MutY family.</text>
</comment>
<evidence type="ECO:0000259" key="13">
    <source>
        <dbReference type="SMART" id="SM00478"/>
    </source>
</evidence>
<name>A0A3B1C0D5_9ZZZZ</name>
<feature type="domain" description="HhH-GPD" evidence="13">
    <location>
        <begin position="41"/>
        <end position="188"/>
    </location>
</feature>
<dbReference type="Gene3D" id="1.10.340.30">
    <property type="entry name" value="Hypothetical protein, domain 2"/>
    <property type="match status" value="1"/>
</dbReference>
<comment type="cofactor">
    <cofactor evidence="1">
        <name>[4Fe-4S] cluster</name>
        <dbReference type="ChEBI" id="CHEBI:49883"/>
    </cofactor>
</comment>
<keyword evidence="8" id="KW-0411">Iron-sulfur</keyword>
<dbReference type="AlphaFoldDB" id="A0A3B1C0D5"/>
<dbReference type="EMBL" id="UOGC01000026">
    <property type="protein sequence ID" value="VAX16350.1"/>
    <property type="molecule type" value="Genomic_DNA"/>
</dbReference>
<dbReference type="GO" id="GO:0019104">
    <property type="term" value="F:DNA N-glycosylase activity"/>
    <property type="evidence" value="ECO:0007669"/>
    <property type="project" value="TreeGrafter"/>
</dbReference>
<dbReference type="PROSITE" id="PS01155">
    <property type="entry name" value="ENDONUCLEASE_III_2"/>
    <property type="match status" value="1"/>
</dbReference>
<reference evidence="14" key="1">
    <citation type="submission" date="2018-06" db="EMBL/GenBank/DDBJ databases">
        <authorList>
            <person name="Zhirakovskaya E."/>
        </authorList>
    </citation>
    <scope>NUCLEOTIDE SEQUENCE</scope>
</reference>
<keyword evidence="9" id="KW-0238">DNA-binding</keyword>
<evidence type="ECO:0000256" key="3">
    <source>
        <dbReference type="ARBA" id="ARBA00022485"/>
    </source>
</evidence>
<dbReference type="GO" id="GO:0003677">
    <property type="term" value="F:DNA binding"/>
    <property type="evidence" value="ECO:0007669"/>
    <property type="project" value="UniProtKB-KW"/>
</dbReference>
<evidence type="ECO:0000256" key="11">
    <source>
        <dbReference type="ARBA" id="ARBA00023239"/>
    </source>
</evidence>
<keyword evidence="12" id="KW-0326">Glycosidase</keyword>
<dbReference type="InterPro" id="IPR005759">
    <property type="entry name" value="Nth"/>
</dbReference>
<evidence type="ECO:0000256" key="8">
    <source>
        <dbReference type="ARBA" id="ARBA00023014"/>
    </source>
</evidence>
<keyword evidence="11 14" id="KW-0456">Lyase</keyword>
<evidence type="ECO:0000256" key="10">
    <source>
        <dbReference type="ARBA" id="ARBA00023204"/>
    </source>
</evidence>
<dbReference type="NCBIfam" id="TIGR01083">
    <property type="entry name" value="nth"/>
    <property type="match status" value="1"/>
</dbReference>
<dbReference type="Gene3D" id="1.10.1670.10">
    <property type="entry name" value="Helix-hairpin-Helix base-excision DNA repair enzymes (C-terminal)"/>
    <property type="match status" value="1"/>
</dbReference>
<evidence type="ECO:0000256" key="1">
    <source>
        <dbReference type="ARBA" id="ARBA00001966"/>
    </source>
</evidence>
<dbReference type="SMART" id="SM00478">
    <property type="entry name" value="ENDO3c"/>
    <property type="match status" value="1"/>
</dbReference>
<evidence type="ECO:0000256" key="9">
    <source>
        <dbReference type="ARBA" id="ARBA00023125"/>
    </source>
</evidence>